<name>A0AAW1XLF9_RUBAR</name>
<dbReference type="InterPro" id="IPR001828">
    <property type="entry name" value="ANF_lig-bd_rcpt"/>
</dbReference>
<evidence type="ECO:0000256" key="2">
    <source>
        <dbReference type="ARBA" id="ARBA00022448"/>
    </source>
</evidence>
<reference evidence="13 14" key="1">
    <citation type="journal article" date="2023" name="G3 (Bethesda)">
        <title>A chromosome-length genome assembly and annotation of blackberry (Rubus argutus, cv. 'Hillquist').</title>
        <authorList>
            <person name="Bruna T."/>
            <person name="Aryal R."/>
            <person name="Dudchenko O."/>
            <person name="Sargent D.J."/>
            <person name="Mead D."/>
            <person name="Buti M."/>
            <person name="Cavallini A."/>
            <person name="Hytonen T."/>
            <person name="Andres J."/>
            <person name="Pham M."/>
            <person name="Weisz D."/>
            <person name="Mascagni F."/>
            <person name="Usai G."/>
            <person name="Natali L."/>
            <person name="Bassil N."/>
            <person name="Fernandez G.E."/>
            <person name="Lomsadze A."/>
            <person name="Armour M."/>
            <person name="Olukolu B."/>
            <person name="Poorten T."/>
            <person name="Britton C."/>
            <person name="Davik J."/>
            <person name="Ashrafi H."/>
            <person name="Aiden E.L."/>
            <person name="Borodovsky M."/>
            <person name="Worthington M."/>
        </authorList>
    </citation>
    <scope>NUCLEOTIDE SEQUENCE [LARGE SCALE GENOMIC DNA]</scope>
    <source>
        <strain evidence="13">PI 553951</strain>
    </source>
</reference>
<sequence>MSFSSTFPIINWFLFPLLTTCVIICLTEGVGVENEKHVTNVGAIITVNSRIGKEQKAAMEIAAESFNNQSNTHELVLHFRDSGREPFLAATAAEELIKEKKVEVIVGMETWQEAALVADHVGNQSQVIPVISFAAPPVTLPLIQRRWPFLIRTASNGSAQMKCIADIVSAYNWKRVVVIYEDDGYGGDVGLLPLLSEALQDGGAKIEHHLVLPRVLSPTSNPNWTELEELLKLPTFQSRVFIVLPSSYQQNSGNQTYYDNKSSAYKDFQKEFQAKYAEEKISTPGIYALRAYDVISILTEAISSTSLQDSLATVLSSNYTGLSGKMQFEGGWVLLDSPRFRIINIVDGKTEKELNFWTPGFRFSESQDSSKSSDVGNVTWPGNLKSRAPKGWGMPTAGKPMKIGVPALFNEFVKVESRNNSVEKTYDGFSIQIFYMVLGHLNYHLPYEFEAFTGSYSYLVEEVYNKSYDAAVGDITILAERMDKVEFTQPYMKSVWFFERSSNPELFDGPLNHQIVPAIWFTFSSLFFAHREKVNSNFGRVVFVVWLCVAIDSNLSYTANLSSMLTTQTTETKSSTAARRHSKEKNICMFLELPYAEVFMNELSGNFTSTTVPSEFGGLSFIFQKGSPIAKDFSKAILELLGNGEIKKLQNELLTPKKDGSKNTRPQSLHLNSFWQEGNAGPRDESLWKKMVRVARFYRALDILGKAPSFADLCSQIRWEFSKQAFTPGEIECVPQS</sequence>
<evidence type="ECO:0000259" key="12">
    <source>
        <dbReference type="SMART" id="SM00079"/>
    </source>
</evidence>
<dbReference type="Pfam" id="PF01094">
    <property type="entry name" value="ANF_receptor"/>
    <property type="match status" value="1"/>
</dbReference>
<dbReference type="Pfam" id="PF00060">
    <property type="entry name" value="Lig_chan"/>
    <property type="match status" value="1"/>
</dbReference>
<evidence type="ECO:0000256" key="9">
    <source>
        <dbReference type="ARBA" id="ARBA00023286"/>
    </source>
</evidence>
<keyword evidence="9" id="KW-1071">Ligand-gated ion channel</keyword>
<gene>
    <name evidence="13" type="ORF">M0R45_013351</name>
</gene>
<dbReference type="InterPro" id="IPR001320">
    <property type="entry name" value="Iontro_rcpt_C"/>
</dbReference>
<evidence type="ECO:0000256" key="1">
    <source>
        <dbReference type="ARBA" id="ARBA00004141"/>
    </source>
</evidence>
<evidence type="ECO:0000256" key="6">
    <source>
        <dbReference type="ARBA" id="ARBA00023136"/>
    </source>
</evidence>
<dbReference type="SUPFAM" id="SSF53850">
    <property type="entry name" value="Periplasmic binding protein-like II"/>
    <property type="match status" value="1"/>
</dbReference>
<dbReference type="Pfam" id="PF00497">
    <property type="entry name" value="SBP_bac_3"/>
    <property type="match status" value="1"/>
</dbReference>
<dbReference type="Proteomes" id="UP001457282">
    <property type="component" value="Unassembled WGS sequence"/>
</dbReference>
<evidence type="ECO:0000313" key="13">
    <source>
        <dbReference type="EMBL" id="KAK9936512.1"/>
    </source>
</evidence>
<dbReference type="SUPFAM" id="SSF53822">
    <property type="entry name" value="Periplasmic binding protein-like I"/>
    <property type="match status" value="1"/>
</dbReference>
<dbReference type="GO" id="GO:0016020">
    <property type="term" value="C:membrane"/>
    <property type="evidence" value="ECO:0007669"/>
    <property type="project" value="UniProtKB-SubCell"/>
</dbReference>
<keyword evidence="3" id="KW-0812">Transmembrane</keyword>
<dbReference type="SMART" id="SM00079">
    <property type="entry name" value="PBPe"/>
    <property type="match status" value="1"/>
</dbReference>
<keyword evidence="2" id="KW-0813">Transport</keyword>
<keyword evidence="4" id="KW-1133">Transmembrane helix</keyword>
<accession>A0AAW1XLF9</accession>
<feature type="chain" id="PRO_5043867306" description="Ionotropic glutamate receptor C-terminal domain-containing protein" evidence="11">
    <location>
        <begin position="30"/>
        <end position="737"/>
    </location>
</feature>
<dbReference type="PANTHER" id="PTHR34836:SF9">
    <property type="entry name" value="RECEPTOR LIGAND BINDING REGION DOMAIN-CONTAINING PROTEIN"/>
    <property type="match status" value="1"/>
</dbReference>
<protein>
    <recommendedName>
        <fullName evidence="12">Ionotropic glutamate receptor C-terminal domain-containing protein</fullName>
    </recommendedName>
</protein>
<keyword evidence="10" id="KW-0407">Ion channel</keyword>
<comment type="subcellular location">
    <subcellularLocation>
        <location evidence="1">Membrane</location>
        <topology evidence="1">Multi-pass membrane protein</topology>
    </subcellularLocation>
</comment>
<keyword evidence="6" id="KW-0472">Membrane</keyword>
<evidence type="ECO:0000256" key="4">
    <source>
        <dbReference type="ARBA" id="ARBA00022989"/>
    </source>
</evidence>
<organism evidence="13 14">
    <name type="scientific">Rubus argutus</name>
    <name type="common">Southern blackberry</name>
    <dbReference type="NCBI Taxonomy" id="59490"/>
    <lineage>
        <taxon>Eukaryota</taxon>
        <taxon>Viridiplantae</taxon>
        <taxon>Streptophyta</taxon>
        <taxon>Embryophyta</taxon>
        <taxon>Tracheophyta</taxon>
        <taxon>Spermatophyta</taxon>
        <taxon>Magnoliopsida</taxon>
        <taxon>eudicotyledons</taxon>
        <taxon>Gunneridae</taxon>
        <taxon>Pentapetalae</taxon>
        <taxon>rosids</taxon>
        <taxon>fabids</taxon>
        <taxon>Rosales</taxon>
        <taxon>Rosaceae</taxon>
        <taxon>Rosoideae</taxon>
        <taxon>Rosoideae incertae sedis</taxon>
        <taxon>Rubus</taxon>
    </lineage>
</organism>
<dbReference type="InterPro" id="IPR015683">
    <property type="entry name" value="Ionotropic_Glu_rcpt"/>
</dbReference>
<comment type="caution">
    <text evidence="13">The sequence shown here is derived from an EMBL/GenBank/DDBJ whole genome shotgun (WGS) entry which is preliminary data.</text>
</comment>
<dbReference type="GO" id="GO:0015276">
    <property type="term" value="F:ligand-gated monoatomic ion channel activity"/>
    <property type="evidence" value="ECO:0007669"/>
    <property type="project" value="InterPro"/>
</dbReference>
<evidence type="ECO:0000256" key="11">
    <source>
        <dbReference type="SAM" id="SignalP"/>
    </source>
</evidence>
<feature type="signal peptide" evidence="11">
    <location>
        <begin position="1"/>
        <end position="29"/>
    </location>
</feature>
<dbReference type="InterPro" id="IPR001638">
    <property type="entry name" value="Solute-binding_3/MltF_N"/>
</dbReference>
<evidence type="ECO:0000256" key="3">
    <source>
        <dbReference type="ARBA" id="ARBA00022692"/>
    </source>
</evidence>
<keyword evidence="7" id="KW-0675">Receptor</keyword>
<dbReference type="InterPro" id="IPR028082">
    <property type="entry name" value="Peripla_BP_I"/>
</dbReference>
<proteinExistence type="predicted"/>
<evidence type="ECO:0000256" key="8">
    <source>
        <dbReference type="ARBA" id="ARBA00023180"/>
    </source>
</evidence>
<evidence type="ECO:0000313" key="14">
    <source>
        <dbReference type="Proteomes" id="UP001457282"/>
    </source>
</evidence>
<dbReference type="Gene3D" id="3.40.50.2300">
    <property type="match status" value="2"/>
</dbReference>
<dbReference type="Gene3D" id="3.40.190.10">
    <property type="entry name" value="Periplasmic binding protein-like II"/>
    <property type="match status" value="1"/>
</dbReference>
<keyword evidence="14" id="KW-1185">Reference proteome</keyword>
<keyword evidence="5" id="KW-0406">Ion transport</keyword>
<dbReference type="EMBL" id="JBEDUW010000003">
    <property type="protein sequence ID" value="KAK9936512.1"/>
    <property type="molecule type" value="Genomic_DNA"/>
</dbReference>
<feature type="domain" description="Ionotropic glutamate receptor C-terminal" evidence="12">
    <location>
        <begin position="402"/>
        <end position="656"/>
    </location>
</feature>
<dbReference type="PANTHER" id="PTHR34836">
    <property type="entry name" value="OS06G0188250 PROTEIN"/>
    <property type="match status" value="1"/>
</dbReference>
<evidence type="ECO:0000256" key="10">
    <source>
        <dbReference type="ARBA" id="ARBA00023303"/>
    </source>
</evidence>
<evidence type="ECO:0000256" key="7">
    <source>
        <dbReference type="ARBA" id="ARBA00023170"/>
    </source>
</evidence>
<keyword evidence="8" id="KW-0325">Glycoprotein</keyword>
<evidence type="ECO:0000256" key="5">
    <source>
        <dbReference type="ARBA" id="ARBA00023065"/>
    </source>
</evidence>
<dbReference type="AlphaFoldDB" id="A0AAW1XLF9"/>
<keyword evidence="11" id="KW-0732">Signal</keyword>